<feature type="non-terminal residue" evidence="1">
    <location>
        <position position="1"/>
    </location>
</feature>
<gene>
    <name evidence="1" type="ORF">UW44_C0010G0071</name>
</gene>
<organism evidence="1 2">
    <name type="scientific">Candidatus Collierbacteria bacterium GW2011_GWB2_44_22</name>
    <dbReference type="NCBI Taxonomy" id="1618387"/>
    <lineage>
        <taxon>Bacteria</taxon>
        <taxon>Candidatus Collieribacteriota</taxon>
    </lineage>
</organism>
<proteinExistence type="predicted"/>
<comment type="caution">
    <text evidence="1">The sequence shown here is derived from an EMBL/GenBank/DDBJ whole genome shotgun (WGS) entry which is preliminary data.</text>
</comment>
<evidence type="ECO:0000313" key="2">
    <source>
        <dbReference type="Proteomes" id="UP000034006"/>
    </source>
</evidence>
<sequence length="91" mass="9867">KNRRNSFKELGGFSVNGHTTIIRNSYELRANLAASEGSPTSGTVFFGTGFINNNVATIKVSTIHFFDSTLSSFSVFEFNESKALTPAGELI</sequence>
<accession>A0A0G1HYJ5</accession>
<name>A0A0G1HYJ5_9BACT</name>
<evidence type="ECO:0000313" key="1">
    <source>
        <dbReference type="EMBL" id="KKT51633.1"/>
    </source>
</evidence>
<reference evidence="1 2" key="1">
    <citation type="journal article" date="2015" name="Nature">
        <title>rRNA introns, odd ribosomes, and small enigmatic genomes across a large radiation of phyla.</title>
        <authorList>
            <person name="Brown C.T."/>
            <person name="Hug L.A."/>
            <person name="Thomas B.C."/>
            <person name="Sharon I."/>
            <person name="Castelle C.J."/>
            <person name="Singh A."/>
            <person name="Wilkins M.J."/>
            <person name="Williams K.H."/>
            <person name="Banfield J.F."/>
        </authorList>
    </citation>
    <scope>NUCLEOTIDE SEQUENCE [LARGE SCALE GENOMIC DNA]</scope>
</reference>
<dbReference type="AlphaFoldDB" id="A0A0G1HYJ5"/>
<dbReference type="EMBL" id="LCIH01000010">
    <property type="protein sequence ID" value="KKT51633.1"/>
    <property type="molecule type" value="Genomic_DNA"/>
</dbReference>
<dbReference type="Proteomes" id="UP000034006">
    <property type="component" value="Unassembled WGS sequence"/>
</dbReference>
<protein>
    <submittedName>
        <fullName evidence="1">Uncharacterized protein</fullName>
    </submittedName>
</protein>